<sequence length="400" mass="43253">MFRNTSAKIQSVASSLKSFSFLVSAALIFFTAIIIISISRMDYTKYSKGMGGATITYEKCRILSILDESLKKSTYSSNIMVGNQKLEIKMLTGKHKGETLTASNYLSTYNSVVAQKGQKLTVIVDELDSGKFKIRVYNYDRAPYIYLFALVFLLTMVVVSGKKGLMSCLSLIYTFVCILLIFLPLIMRGYSPVWVAIGLVILVTSANMIFLNGISKKTFCAIMGTASGVILSGIILLIFSKLVHVSGFNLEEAESLLFIRQKTGLGVENILFAGILIASMGAVMDTALSIVSAINELHANMPDFGAMKLFKAGMNVGKDMIGTMSNTLILAFAGAALSTIIVLHFYSVQYNHLINSNFVAIEIAQALSGSMAVVLTIPLTAAITARILEKHSACSTGGCV</sequence>
<feature type="transmembrane region" description="Helical" evidence="1">
    <location>
        <begin position="193"/>
        <end position="211"/>
    </location>
</feature>
<evidence type="ECO:0000313" key="2">
    <source>
        <dbReference type="EMBL" id="BBO87883.1"/>
    </source>
</evidence>
<dbReference type="Proteomes" id="UP000422108">
    <property type="component" value="Chromosome"/>
</dbReference>
<evidence type="ECO:0000256" key="1">
    <source>
        <dbReference type="SAM" id="Phobius"/>
    </source>
</evidence>
<dbReference type="PANTHER" id="PTHR41771:SF1">
    <property type="entry name" value="MEMBRANE PROTEIN"/>
    <property type="match status" value="1"/>
</dbReference>
<feature type="transmembrane region" description="Helical" evidence="1">
    <location>
        <begin position="144"/>
        <end position="161"/>
    </location>
</feature>
<dbReference type="Pfam" id="PF07907">
    <property type="entry name" value="YibE_F"/>
    <property type="match status" value="1"/>
</dbReference>
<feature type="transmembrane region" description="Helical" evidence="1">
    <location>
        <begin position="168"/>
        <end position="187"/>
    </location>
</feature>
<protein>
    <recommendedName>
        <fullName evidence="4">YibE/F family protein</fullName>
    </recommendedName>
</protein>
<dbReference type="PANTHER" id="PTHR41771">
    <property type="entry name" value="MEMBRANE PROTEIN-RELATED"/>
    <property type="match status" value="1"/>
</dbReference>
<feature type="transmembrane region" description="Helical" evidence="1">
    <location>
        <begin position="270"/>
        <end position="291"/>
    </location>
</feature>
<feature type="transmembrane region" description="Helical" evidence="1">
    <location>
        <begin position="218"/>
        <end position="239"/>
    </location>
</feature>
<name>A0A5K8A5J8_9BACT</name>
<accession>A0A5K8A5J8</accession>
<dbReference type="EMBL" id="AP021879">
    <property type="protein sequence ID" value="BBO87883.1"/>
    <property type="molecule type" value="Genomic_DNA"/>
</dbReference>
<evidence type="ECO:0008006" key="4">
    <source>
        <dbReference type="Google" id="ProtNLM"/>
    </source>
</evidence>
<reference evidence="2 3" key="1">
    <citation type="submission" date="2019-11" db="EMBL/GenBank/DDBJ databases">
        <title>Comparative genomics of hydrocarbon-degrading Desulfosarcina strains.</title>
        <authorList>
            <person name="Watanabe M."/>
            <person name="Kojima H."/>
            <person name="Fukui M."/>
        </authorList>
    </citation>
    <scope>NUCLEOTIDE SEQUENCE [LARGE SCALE GENOMIC DNA]</scope>
    <source>
        <strain evidence="3">oXyS1</strain>
    </source>
</reference>
<feature type="transmembrane region" description="Helical" evidence="1">
    <location>
        <begin position="328"/>
        <end position="346"/>
    </location>
</feature>
<keyword evidence="1" id="KW-0812">Transmembrane</keyword>
<dbReference type="RefSeq" id="WP_162458791.1">
    <property type="nucleotide sequence ID" value="NZ_AP021879.1"/>
</dbReference>
<feature type="transmembrane region" description="Helical" evidence="1">
    <location>
        <begin position="358"/>
        <end position="383"/>
    </location>
</feature>
<keyword evidence="1" id="KW-1133">Transmembrane helix</keyword>
<dbReference type="AlphaFoldDB" id="A0A5K8A5J8"/>
<dbReference type="InterPro" id="IPR012507">
    <property type="entry name" value="YibE_F"/>
</dbReference>
<evidence type="ECO:0000313" key="3">
    <source>
        <dbReference type="Proteomes" id="UP000422108"/>
    </source>
</evidence>
<gene>
    <name evidence="2" type="ORF">DSCOOX_10630</name>
</gene>
<proteinExistence type="predicted"/>
<keyword evidence="3" id="KW-1185">Reference proteome</keyword>
<organism evidence="2 3">
    <name type="scientific">Desulfosarcina ovata subsp. ovata</name>
    <dbReference type="NCBI Taxonomy" id="2752305"/>
    <lineage>
        <taxon>Bacteria</taxon>
        <taxon>Pseudomonadati</taxon>
        <taxon>Thermodesulfobacteriota</taxon>
        <taxon>Desulfobacteria</taxon>
        <taxon>Desulfobacterales</taxon>
        <taxon>Desulfosarcinaceae</taxon>
        <taxon>Desulfosarcina</taxon>
    </lineage>
</organism>
<feature type="transmembrane region" description="Helical" evidence="1">
    <location>
        <begin position="21"/>
        <end position="41"/>
    </location>
</feature>
<keyword evidence="1" id="KW-0472">Membrane</keyword>